<dbReference type="EMBL" id="CP002116">
    <property type="protein sequence ID" value="ADK83291.1"/>
    <property type="molecule type" value="Genomic_DNA"/>
</dbReference>
<organism evidence="1 2">
    <name type="scientific">Sediminispirochaeta smaragdinae (strain DSM 11293 / JCM 15392 / SEBR 4228)</name>
    <name type="common">Spirochaeta smaragdinae</name>
    <dbReference type="NCBI Taxonomy" id="573413"/>
    <lineage>
        <taxon>Bacteria</taxon>
        <taxon>Pseudomonadati</taxon>
        <taxon>Spirochaetota</taxon>
        <taxon>Spirochaetia</taxon>
        <taxon>Spirochaetales</taxon>
        <taxon>Spirochaetaceae</taxon>
        <taxon>Sediminispirochaeta</taxon>
    </lineage>
</organism>
<dbReference type="HOGENOM" id="CLU_885195_0_0_12"/>
<sequence>MLKDSIHRQLFANRSLNLLYRDIAGIARLDADFVSELLARKASGKGPTEAELDEAVDAVVRSLYAVNQYLDLDTAALNALHTLYLRTWERFSPEEAKAVHADHLEALGTIIARYYPQEFRIALAGIPEIGGVVNAEYDPRFQLQALGIETTALKEPVLDIGCGPSAALVRHLRDLGVEAFGVDRLLDDETNFCYHSTWFDFDLKPETWGTVIANMSFSNHFIHALIYTPEKSFVYLDRFQDILHSLTNGGSLFYAPSLPAEQKLIDSRFYRTQHIFRTSGVSVTRVDRLS</sequence>
<gene>
    <name evidence="1" type="ordered locus">Spirs_4217</name>
</gene>
<dbReference type="KEGG" id="ssm:Spirs_4217"/>
<evidence type="ECO:0000313" key="1">
    <source>
        <dbReference type="EMBL" id="ADK83291.1"/>
    </source>
</evidence>
<dbReference type="AlphaFoldDB" id="E1R9X2"/>
<protein>
    <recommendedName>
        <fullName evidence="3">Class I SAM-dependent methyltransferase</fullName>
    </recommendedName>
</protein>
<dbReference type="InterPro" id="IPR029063">
    <property type="entry name" value="SAM-dependent_MTases_sf"/>
</dbReference>
<dbReference type="Proteomes" id="UP000002318">
    <property type="component" value="Chromosome"/>
</dbReference>
<evidence type="ECO:0000313" key="2">
    <source>
        <dbReference type="Proteomes" id="UP000002318"/>
    </source>
</evidence>
<dbReference type="eggNOG" id="COG0500">
    <property type="taxonomic scope" value="Bacteria"/>
</dbReference>
<dbReference type="RefSeq" id="WP_013256747.1">
    <property type="nucleotide sequence ID" value="NC_014364.1"/>
</dbReference>
<evidence type="ECO:0008006" key="3">
    <source>
        <dbReference type="Google" id="ProtNLM"/>
    </source>
</evidence>
<reference evidence="1 2" key="1">
    <citation type="journal article" date="2010" name="Stand. Genomic Sci.">
        <title>Complete genome sequence of Spirochaeta smaragdinae type strain (SEBR 4228).</title>
        <authorList>
            <person name="Mavromatis K."/>
            <person name="Yasawong M."/>
            <person name="Chertkov O."/>
            <person name="Lapidus A."/>
            <person name="Lucas S."/>
            <person name="Nolan M."/>
            <person name="Del Rio T.G."/>
            <person name="Tice H."/>
            <person name="Cheng J.F."/>
            <person name="Pitluck S."/>
            <person name="Liolios K."/>
            <person name="Ivanova N."/>
            <person name="Tapia R."/>
            <person name="Han C."/>
            <person name="Bruce D."/>
            <person name="Goodwin L."/>
            <person name="Pati A."/>
            <person name="Chen A."/>
            <person name="Palaniappan K."/>
            <person name="Land M."/>
            <person name="Hauser L."/>
            <person name="Chang Y.J."/>
            <person name="Jeffries C.D."/>
            <person name="Detter J.C."/>
            <person name="Rohde M."/>
            <person name="Brambilla E."/>
            <person name="Spring S."/>
            <person name="Goker M."/>
            <person name="Sikorski J."/>
            <person name="Woyke T."/>
            <person name="Bristow J."/>
            <person name="Eisen J.A."/>
            <person name="Markowitz V."/>
            <person name="Hugenholtz P."/>
            <person name="Klenk H.P."/>
            <person name="Kyrpides N.C."/>
        </authorList>
    </citation>
    <scope>NUCLEOTIDE SEQUENCE [LARGE SCALE GENOMIC DNA]</scope>
    <source>
        <strain evidence="2">DSM 11293 / JCM 15392 / SEBR 4228</strain>
    </source>
</reference>
<accession>E1R9X2</accession>
<dbReference type="STRING" id="573413.Spirs_4217"/>
<dbReference type="SUPFAM" id="SSF53335">
    <property type="entry name" value="S-adenosyl-L-methionine-dependent methyltransferases"/>
    <property type="match status" value="1"/>
</dbReference>
<keyword evidence="2" id="KW-1185">Reference proteome</keyword>
<dbReference type="OrthoDB" id="465705at2"/>
<name>E1R9X2_SEDSS</name>
<proteinExistence type="predicted"/>